<keyword evidence="4" id="KW-1185">Reference proteome</keyword>
<organism evidence="3 4">
    <name type="scientific">[Clostridium] fimetarium</name>
    <dbReference type="NCBI Taxonomy" id="99656"/>
    <lineage>
        <taxon>Bacteria</taxon>
        <taxon>Bacillati</taxon>
        <taxon>Bacillota</taxon>
        <taxon>Clostridia</taxon>
        <taxon>Lachnospirales</taxon>
        <taxon>Lachnospiraceae</taxon>
    </lineage>
</organism>
<dbReference type="InterPro" id="IPR002347">
    <property type="entry name" value="SDR_fam"/>
</dbReference>
<evidence type="ECO:0000256" key="1">
    <source>
        <dbReference type="ARBA" id="ARBA00006484"/>
    </source>
</evidence>
<dbReference type="EMBL" id="FOJI01000016">
    <property type="protein sequence ID" value="SEW40521.1"/>
    <property type="molecule type" value="Genomic_DNA"/>
</dbReference>
<accession>A0A1I0RI62</accession>
<dbReference type="InterPro" id="IPR036291">
    <property type="entry name" value="NAD(P)-bd_dom_sf"/>
</dbReference>
<dbReference type="Pfam" id="PF13561">
    <property type="entry name" value="adh_short_C2"/>
    <property type="match status" value="1"/>
</dbReference>
<dbReference type="PANTHER" id="PTHR43639:SF1">
    <property type="entry name" value="SHORT-CHAIN DEHYDROGENASE_REDUCTASE FAMILY PROTEIN"/>
    <property type="match status" value="1"/>
</dbReference>
<dbReference type="SUPFAM" id="SSF51735">
    <property type="entry name" value="NAD(P)-binding Rossmann-fold domains"/>
    <property type="match status" value="1"/>
</dbReference>
<gene>
    <name evidence="3" type="ORF">SAMN05421659_11621</name>
</gene>
<dbReference type="Gene3D" id="3.40.50.720">
    <property type="entry name" value="NAD(P)-binding Rossmann-like Domain"/>
    <property type="match status" value="1"/>
</dbReference>
<dbReference type="AlphaFoldDB" id="A0A1I0RI62"/>
<dbReference type="STRING" id="99656.SAMN05421659_11621"/>
<dbReference type="PANTHER" id="PTHR43639">
    <property type="entry name" value="OXIDOREDUCTASE, SHORT-CHAIN DEHYDROGENASE/REDUCTASE FAMILY (AFU_ORTHOLOGUE AFUA_5G02870)"/>
    <property type="match status" value="1"/>
</dbReference>
<sequence>MNYENIYLILGGSSDIGCELLNQLNHDKNNSLFLMHYFSNDTKMKEIKASNHNYIKCIQADLSKIDQVKKLTEIIKSEYVCPTHIVHLPANKFDYTKLKEFDWNAFCYDMEIQVHSLIQILNSFLPEMIKRKDYNKVVIMLSSVTISTPPKYLMSYNMIKFTLLGLMKSLVSDYSGKKININAVSPSMINTKFLSNIDSRIIELNATNSNENKNADICDIVPTIKFLLSKDSNYINGINLNVSNGNVI</sequence>
<evidence type="ECO:0000256" key="2">
    <source>
        <dbReference type="ARBA" id="ARBA00023002"/>
    </source>
</evidence>
<evidence type="ECO:0000313" key="4">
    <source>
        <dbReference type="Proteomes" id="UP000199701"/>
    </source>
</evidence>
<protein>
    <submittedName>
        <fullName evidence="3">3-oxoacyl-[acyl-carrier protein] reductase</fullName>
    </submittedName>
</protein>
<name>A0A1I0RI62_9FIRM</name>
<keyword evidence="2" id="KW-0560">Oxidoreductase</keyword>
<dbReference type="RefSeq" id="WP_092456370.1">
    <property type="nucleotide sequence ID" value="NZ_FOJI01000016.1"/>
</dbReference>
<evidence type="ECO:0000313" key="3">
    <source>
        <dbReference type="EMBL" id="SEW40521.1"/>
    </source>
</evidence>
<dbReference type="Proteomes" id="UP000199701">
    <property type="component" value="Unassembled WGS sequence"/>
</dbReference>
<reference evidence="3 4" key="1">
    <citation type="submission" date="2016-10" db="EMBL/GenBank/DDBJ databases">
        <authorList>
            <person name="de Groot N.N."/>
        </authorList>
    </citation>
    <scope>NUCLEOTIDE SEQUENCE [LARGE SCALE GENOMIC DNA]</scope>
    <source>
        <strain evidence="3 4">DSM 9179</strain>
    </source>
</reference>
<dbReference type="CDD" id="cd05233">
    <property type="entry name" value="SDR_c"/>
    <property type="match status" value="1"/>
</dbReference>
<dbReference type="PRINTS" id="PR00081">
    <property type="entry name" value="GDHRDH"/>
</dbReference>
<dbReference type="OrthoDB" id="9803333at2"/>
<comment type="similarity">
    <text evidence="1">Belongs to the short-chain dehydrogenases/reductases (SDR) family.</text>
</comment>
<dbReference type="GO" id="GO:0016491">
    <property type="term" value="F:oxidoreductase activity"/>
    <property type="evidence" value="ECO:0007669"/>
    <property type="project" value="UniProtKB-KW"/>
</dbReference>
<proteinExistence type="inferred from homology"/>